<dbReference type="EMBL" id="MRVG01000006">
    <property type="protein sequence ID" value="PMB68110.1"/>
    <property type="molecule type" value="Genomic_DNA"/>
</dbReference>
<reference evidence="1 2" key="1">
    <citation type="journal article" date="2016" name="Appl. Microbiol. Biotechnol.">
        <title>Characterization of T-DNA insertion mutants with decreased virulence in the entomopathogenic fungus Beauveria bassiana JEF-007.</title>
        <authorList>
            <person name="Kim S."/>
            <person name="Lee S.J."/>
            <person name="Nai Y.S."/>
            <person name="Yu J.S."/>
            <person name="Lee M.R."/>
            <person name="Yang Y.T."/>
            <person name="Kim J.S."/>
        </authorList>
    </citation>
    <scope>NUCLEOTIDE SEQUENCE [LARGE SCALE GENOMIC DNA]</scope>
    <source>
        <strain evidence="1 2">JEF-007</strain>
    </source>
</reference>
<accession>A0A2N6NLF6</accession>
<name>A0A2N6NLF6_BEABA</name>
<evidence type="ECO:0000313" key="1">
    <source>
        <dbReference type="EMBL" id="PMB68110.1"/>
    </source>
</evidence>
<gene>
    <name evidence="1" type="ORF">BM221_006287</name>
</gene>
<comment type="caution">
    <text evidence="1">The sequence shown here is derived from an EMBL/GenBank/DDBJ whole genome shotgun (WGS) entry which is preliminary data.</text>
</comment>
<proteinExistence type="predicted"/>
<sequence>MSGSVMRMLDGLRVRERFQTRAAELELPEQLCLWASGSRAQGFGISSLSKTMAITGSNTLSQPNHSMNSSVLLCLLPDRKGTPTRWCAASGELFDGLGLALL</sequence>
<organism evidence="1 2">
    <name type="scientific">Beauveria bassiana</name>
    <name type="common">White muscardine disease fungus</name>
    <name type="synonym">Tritirachium shiotae</name>
    <dbReference type="NCBI Taxonomy" id="176275"/>
    <lineage>
        <taxon>Eukaryota</taxon>
        <taxon>Fungi</taxon>
        <taxon>Dikarya</taxon>
        <taxon>Ascomycota</taxon>
        <taxon>Pezizomycotina</taxon>
        <taxon>Sordariomycetes</taxon>
        <taxon>Hypocreomycetidae</taxon>
        <taxon>Hypocreales</taxon>
        <taxon>Cordycipitaceae</taxon>
        <taxon>Beauveria</taxon>
    </lineage>
</organism>
<protein>
    <submittedName>
        <fullName evidence="1">Uncharacterized protein</fullName>
    </submittedName>
</protein>
<dbReference type="AlphaFoldDB" id="A0A2N6NLF6"/>
<dbReference type="Proteomes" id="UP000235728">
    <property type="component" value="Unassembled WGS sequence"/>
</dbReference>
<evidence type="ECO:0000313" key="2">
    <source>
        <dbReference type="Proteomes" id="UP000235728"/>
    </source>
</evidence>